<organism evidence="1 2">
    <name type="scientific">Eumeta variegata</name>
    <name type="common">Bagworm moth</name>
    <name type="synonym">Eumeta japonica</name>
    <dbReference type="NCBI Taxonomy" id="151549"/>
    <lineage>
        <taxon>Eukaryota</taxon>
        <taxon>Metazoa</taxon>
        <taxon>Ecdysozoa</taxon>
        <taxon>Arthropoda</taxon>
        <taxon>Hexapoda</taxon>
        <taxon>Insecta</taxon>
        <taxon>Pterygota</taxon>
        <taxon>Neoptera</taxon>
        <taxon>Endopterygota</taxon>
        <taxon>Lepidoptera</taxon>
        <taxon>Glossata</taxon>
        <taxon>Ditrysia</taxon>
        <taxon>Tineoidea</taxon>
        <taxon>Psychidae</taxon>
        <taxon>Oiketicinae</taxon>
        <taxon>Eumeta</taxon>
    </lineage>
</organism>
<accession>A0A4C1VMV9</accession>
<name>A0A4C1VMV9_EUMVA</name>
<protein>
    <submittedName>
        <fullName evidence="1">Uncharacterized protein</fullName>
    </submittedName>
</protein>
<evidence type="ECO:0000313" key="2">
    <source>
        <dbReference type="Proteomes" id="UP000299102"/>
    </source>
</evidence>
<evidence type="ECO:0000313" key="1">
    <source>
        <dbReference type="EMBL" id="GBP39489.1"/>
    </source>
</evidence>
<keyword evidence="2" id="KW-1185">Reference proteome</keyword>
<gene>
    <name evidence="1" type="ORF">EVAR_32421_1</name>
</gene>
<dbReference type="AlphaFoldDB" id="A0A4C1VMV9"/>
<dbReference type="Proteomes" id="UP000299102">
    <property type="component" value="Unassembled WGS sequence"/>
</dbReference>
<dbReference type="EMBL" id="BGZK01000367">
    <property type="protein sequence ID" value="GBP39489.1"/>
    <property type="molecule type" value="Genomic_DNA"/>
</dbReference>
<sequence length="103" mass="12125">MGWPIRLQRRHGSLRPMRYHTLTECRRDVVALAVVFRLAKRNNISDKKEWTDGEETQLMERGVSHWNSKSLDGTGQRKLPTSRLYSVKVRHLTDRTDSFLRCS</sequence>
<proteinExistence type="predicted"/>
<comment type="caution">
    <text evidence="1">The sequence shown here is derived from an EMBL/GenBank/DDBJ whole genome shotgun (WGS) entry which is preliminary data.</text>
</comment>
<reference evidence="1 2" key="1">
    <citation type="journal article" date="2019" name="Commun. Biol.">
        <title>The bagworm genome reveals a unique fibroin gene that provides high tensile strength.</title>
        <authorList>
            <person name="Kono N."/>
            <person name="Nakamura H."/>
            <person name="Ohtoshi R."/>
            <person name="Tomita M."/>
            <person name="Numata K."/>
            <person name="Arakawa K."/>
        </authorList>
    </citation>
    <scope>NUCLEOTIDE SEQUENCE [LARGE SCALE GENOMIC DNA]</scope>
</reference>